<comment type="caution">
    <text evidence="3">The sequence shown here is derived from an EMBL/GenBank/DDBJ whole genome shotgun (WGS) entry which is preliminary data.</text>
</comment>
<feature type="transmembrane region" description="Helical" evidence="1">
    <location>
        <begin position="12"/>
        <end position="35"/>
    </location>
</feature>
<keyword evidence="1" id="KW-0812">Transmembrane</keyword>
<accession>A0ABU7IGV3</accession>
<feature type="domain" description="DUF218" evidence="2">
    <location>
        <begin position="57"/>
        <end position="177"/>
    </location>
</feature>
<sequence>MIKHLYSGIRKRFLPILIFFAGIILLSLIVCNILINSFAEGKTYSNLTSIPKNKVGIILGTAKNIKGGGSNPYYEYRLKAIVSLFKAKKIEFILVSGDNGSIYYNEPTTIKNDLVSSGVPADKIFLDYAGFRTLDSMVRAKEVFGLDDVTVISQKFHNERAIYIAHKNELNAIGFNAKDISLESGLKVQLREYFARVKVFIDLALNTRPKFSGDKIKIE</sequence>
<dbReference type="InterPro" id="IPR051599">
    <property type="entry name" value="Cell_Envelope_Assoc"/>
</dbReference>
<dbReference type="Proteomes" id="UP001343698">
    <property type="component" value="Unassembled WGS sequence"/>
</dbReference>
<name>A0ABU7IGV3_9FLAO</name>
<evidence type="ECO:0000313" key="3">
    <source>
        <dbReference type="EMBL" id="MEE1972185.1"/>
    </source>
</evidence>
<protein>
    <submittedName>
        <fullName evidence="3">ElyC/SanA/YdcF family protein</fullName>
    </submittedName>
</protein>
<evidence type="ECO:0000256" key="1">
    <source>
        <dbReference type="SAM" id="Phobius"/>
    </source>
</evidence>
<dbReference type="EMBL" id="JAZDDF010000002">
    <property type="protein sequence ID" value="MEE1972185.1"/>
    <property type="molecule type" value="Genomic_DNA"/>
</dbReference>
<keyword evidence="4" id="KW-1185">Reference proteome</keyword>
<reference evidence="3 4" key="1">
    <citation type="submission" date="2024-01" db="EMBL/GenBank/DDBJ databases">
        <title>Maribacter spp. originated from different algae showed divergent polysaccharides utilization ability.</title>
        <authorList>
            <person name="Wang H."/>
            <person name="Wu Y."/>
        </authorList>
    </citation>
    <scope>NUCLEOTIDE SEQUENCE [LARGE SCALE GENOMIC DNA]</scope>
    <source>
        <strain evidence="3 4">KPT27_14</strain>
    </source>
</reference>
<keyword evidence="1" id="KW-0472">Membrane</keyword>
<gene>
    <name evidence="3" type="ORF">V1H85_07000</name>
</gene>
<dbReference type="CDD" id="cd06259">
    <property type="entry name" value="YdcF-like"/>
    <property type="match status" value="1"/>
</dbReference>
<organism evidence="3 4">
    <name type="scientific">Maribacter flavus</name>
    <dbReference type="NCBI Taxonomy" id="1658664"/>
    <lineage>
        <taxon>Bacteria</taxon>
        <taxon>Pseudomonadati</taxon>
        <taxon>Bacteroidota</taxon>
        <taxon>Flavobacteriia</taxon>
        <taxon>Flavobacteriales</taxon>
        <taxon>Flavobacteriaceae</taxon>
        <taxon>Maribacter</taxon>
    </lineage>
</organism>
<dbReference type="InterPro" id="IPR003848">
    <property type="entry name" value="DUF218"/>
</dbReference>
<dbReference type="Pfam" id="PF02698">
    <property type="entry name" value="DUF218"/>
    <property type="match status" value="1"/>
</dbReference>
<dbReference type="PANTHER" id="PTHR30336">
    <property type="entry name" value="INNER MEMBRANE PROTEIN, PROBABLE PERMEASE"/>
    <property type="match status" value="1"/>
</dbReference>
<dbReference type="PANTHER" id="PTHR30336:SF6">
    <property type="entry name" value="INTEGRAL MEMBRANE PROTEIN"/>
    <property type="match status" value="1"/>
</dbReference>
<evidence type="ECO:0000313" key="4">
    <source>
        <dbReference type="Proteomes" id="UP001343698"/>
    </source>
</evidence>
<proteinExistence type="predicted"/>
<keyword evidence="1" id="KW-1133">Transmembrane helix</keyword>
<evidence type="ECO:0000259" key="2">
    <source>
        <dbReference type="Pfam" id="PF02698"/>
    </source>
</evidence>